<feature type="transmembrane region" description="Helical" evidence="2">
    <location>
        <begin position="162"/>
        <end position="183"/>
    </location>
</feature>
<protein>
    <recommendedName>
        <fullName evidence="3">DUF6533 domain-containing protein</fullName>
    </recommendedName>
</protein>
<feature type="transmembrane region" description="Helical" evidence="2">
    <location>
        <begin position="129"/>
        <end position="156"/>
    </location>
</feature>
<feature type="domain" description="DUF6533" evidence="3">
    <location>
        <begin position="100"/>
        <end position="145"/>
    </location>
</feature>
<evidence type="ECO:0000313" key="5">
    <source>
        <dbReference type="Proteomes" id="UP000054279"/>
    </source>
</evidence>
<keyword evidence="2" id="KW-0472">Membrane</keyword>
<evidence type="ECO:0000313" key="4">
    <source>
        <dbReference type="EMBL" id="KIJ25831.1"/>
    </source>
</evidence>
<feature type="region of interest" description="Disordered" evidence="1">
    <location>
        <begin position="362"/>
        <end position="383"/>
    </location>
</feature>
<keyword evidence="2" id="KW-1133">Transmembrane helix</keyword>
<name>A0A0C9UKA8_SPHS4</name>
<organism evidence="4 5">
    <name type="scientific">Sphaerobolus stellatus (strain SS14)</name>
    <dbReference type="NCBI Taxonomy" id="990650"/>
    <lineage>
        <taxon>Eukaryota</taxon>
        <taxon>Fungi</taxon>
        <taxon>Dikarya</taxon>
        <taxon>Basidiomycota</taxon>
        <taxon>Agaricomycotina</taxon>
        <taxon>Agaricomycetes</taxon>
        <taxon>Phallomycetidae</taxon>
        <taxon>Geastrales</taxon>
        <taxon>Sphaerobolaceae</taxon>
        <taxon>Sphaerobolus</taxon>
    </lineage>
</organism>
<reference evidence="4 5" key="1">
    <citation type="submission" date="2014-06" db="EMBL/GenBank/DDBJ databases">
        <title>Evolutionary Origins and Diversification of the Mycorrhizal Mutualists.</title>
        <authorList>
            <consortium name="DOE Joint Genome Institute"/>
            <consortium name="Mycorrhizal Genomics Consortium"/>
            <person name="Kohler A."/>
            <person name="Kuo A."/>
            <person name="Nagy L.G."/>
            <person name="Floudas D."/>
            <person name="Copeland A."/>
            <person name="Barry K.W."/>
            <person name="Cichocki N."/>
            <person name="Veneault-Fourrey C."/>
            <person name="LaButti K."/>
            <person name="Lindquist E.A."/>
            <person name="Lipzen A."/>
            <person name="Lundell T."/>
            <person name="Morin E."/>
            <person name="Murat C."/>
            <person name="Riley R."/>
            <person name="Ohm R."/>
            <person name="Sun H."/>
            <person name="Tunlid A."/>
            <person name="Henrissat B."/>
            <person name="Grigoriev I.V."/>
            <person name="Hibbett D.S."/>
            <person name="Martin F."/>
        </authorList>
    </citation>
    <scope>NUCLEOTIDE SEQUENCE [LARGE SCALE GENOMIC DNA]</scope>
    <source>
        <strain evidence="4 5">SS14</strain>
    </source>
</reference>
<feature type="transmembrane region" description="Helical" evidence="2">
    <location>
        <begin position="231"/>
        <end position="249"/>
    </location>
</feature>
<dbReference type="InterPro" id="IPR045340">
    <property type="entry name" value="DUF6533"/>
</dbReference>
<feature type="transmembrane region" description="Helical" evidence="2">
    <location>
        <begin position="74"/>
        <end position="91"/>
    </location>
</feature>
<evidence type="ECO:0000256" key="1">
    <source>
        <dbReference type="SAM" id="MobiDB-lite"/>
    </source>
</evidence>
<accession>A0A0C9UKA8</accession>
<dbReference type="HOGENOM" id="CLU_721930_0_0_1"/>
<sequence>MALKERHLQHLPYWVFLRISFLDMIFSRSFCPFGENPGSSYKTLLPYYSSFACCPGRIPELVAQSTKTRSPVHILYSMFVISAVLGSLALDKQSMQISRYVEIAILCLYLYDSMLSLAREIDLVWIRSFRWITLMYFITRHMMLVSLVVNFVYGIITNTLSQVAFDSIVMLLVVYNAFCAVTLEGSMKALKRRSIANLIFWDGAQYCVGVFTVSIAHVLVSFLAADMFKTIMLPFIQPISALITSHFLLSMRQMEVYPNGSTETALLFTTMGFGQASIQPLPQRRRRRDDLIDMMDKSKSEEEFEMRYQQVLYDSEGEPSSATLDISPIPPDFDIEQAIPRPEPAFMLNRYSYSSDSYSVSEQRSSRLGLKGQPSTCHTLDQS</sequence>
<evidence type="ECO:0000256" key="2">
    <source>
        <dbReference type="SAM" id="Phobius"/>
    </source>
</evidence>
<feature type="transmembrane region" description="Helical" evidence="2">
    <location>
        <begin position="97"/>
        <end position="117"/>
    </location>
</feature>
<keyword evidence="5" id="KW-1185">Reference proteome</keyword>
<proteinExistence type="predicted"/>
<dbReference type="Proteomes" id="UP000054279">
    <property type="component" value="Unassembled WGS sequence"/>
</dbReference>
<keyword evidence="2" id="KW-0812">Transmembrane</keyword>
<dbReference type="AlphaFoldDB" id="A0A0C9UKA8"/>
<dbReference type="Pfam" id="PF20151">
    <property type="entry name" value="DUF6533"/>
    <property type="match status" value="1"/>
</dbReference>
<feature type="transmembrane region" description="Helical" evidence="2">
    <location>
        <begin position="204"/>
        <end position="225"/>
    </location>
</feature>
<gene>
    <name evidence="4" type="ORF">M422DRAFT_273168</name>
</gene>
<dbReference type="EMBL" id="KN837396">
    <property type="protein sequence ID" value="KIJ25831.1"/>
    <property type="molecule type" value="Genomic_DNA"/>
</dbReference>
<dbReference type="OrthoDB" id="3222461at2759"/>
<evidence type="ECO:0000259" key="3">
    <source>
        <dbReference type="Pfam" id="PF20151"/>
    </source>
</evidence>
<feature type="compositionally biased region" description="Polar residues" evidence="1">
    <location>
        <begin position="373"/>
        <end position="383"/>
    </location>
</feature>